<organism evidence="9 10">
    <name type="scientific">Robinsoniella peoriensis</name>
    <dbReference type="NCBI Taxonomy" id="180332"/>
    <lineage>
        <taxon>Bacteria</taxon>
        <taxon>Bacillati</taxon>
        <taxon>Bacillota</taxon>
        <taxon>Clostridia</taxon>
        <taxon>Lachnospirales</taxon>
        <taxon>Lachnospiraceae</taxon>
        <taxon>Robinsoniella</taxon>
    </lineage>
</organism>
<dbReference type="InterPro" id="IPR038766">
    <property type="entry name" value="Membrane_comp_ABC_pdt"/>
</dbReference>
<evidence type="ECO:0000313" key="9">
    <source>
        <dbReference type="EMBL" id="TLD00793.1"/>
    </source>
</evidence>
<keyword evidence="3 6" id="KW-0812">Transmembrane</keyword>
<protein>
    <submittedName>
        <fullName evidence="9">FtsX-like permease family protein</fullName>
    </submittedName>
</protein>
<feature type="domain" description="ABC3 transporter permease C-terminal" evidence="7">
    <location>
        <begin position="453"/>
        <end position="551"/>
    </location>
</feature>
<feature type="transmembrane region" description="Helical" evidence="6">
    <location>
        <begin position="20"/>
        <end position="40"/>
    </location>
</feature>
<comment type="subcellular location">
    <subcellularLocation>
        <location evidence="1">Cell membrane</location>
        <topology evidence="1">Multi-pass membrane protein</topology>
    </subcellularLocation>
</comment>
<dbReference type="AlphaFoldDB" id="A0A4U8Q9D2"/>
<feature type="transmembrane region" description="Helical" evidence="6">
    <location>
        <begin position="166"/>
        <end position="188"/>
    </location>
</feature>
<evidence type="ECO:0000313" key="10">
    <source>
        <dbReference type="Proteomes" id="UP000306509"/>
    </source>
</evidence>
<feature type="transmembrane region" description="Helical" evidence="6">
    <location>
        <begin position="490"/>
        <end position="514"/>
    </location>
</feature>
<evidence type="ECO:0000256" key="4">
    <source>
        <dbReference type="ARBA" id="ARBA00022989"/>
    </source>
</evidence>
<evidence type="ECO:0000256" key="6">
    <source>
        <dbReference type="SAM" id="Phobius"/>
    </source>
</evidence>
<keyword evidence="5 6" id="KW-0472">Membrane</keyword>
<proteinExistence type="predicted"/>
<feature type="transmembrane region" description="Helical" evidence="6">
    <location>
        <begin position="445"/>
        <end position="467"/>
    </location>
</feature>
<gene>
    <name evidence="9" type="ORF">DSM106044_02369</name>
</gene>
<keyword evidence="10" id="KW-1185">Reference proteome</keyword>
<evidence type="ECO:0000259" key="7">
    <source>
        <dbReference type="Pfam" id="PF02687"/>
    </source>
</evidence>
<keyword evidence="4 6" id="KW-1133">Transmembrane helix</keyword>
<dbReference type="PANTHER" id="PTHR30287:SF2">
    <property type="entry name" value="BLL1001 PROTEIN"/>
    <property type="match status" value="1"/>
</dbReference>
<comment type="caution">
    <text evidence="9">The sequence shown here is derived from an EMBL/GenBank/DDBJ whole genome shotgun (WGS) entry which is preliminary data.</text>
</comment>
<feature type="transmembrane region" description="Helical" evidence="6">
    <location>
        <begin position="69"/>
        <end position="91"/>
    </location>
</feature>
<dbReference type="Pfam" id="PF02687">
    <property type="entry name" value="FtsX"/>
    <property type="match status" value="2"/>
</dbReference>
<feature type="domain" description="ABC3 transporter permease C-terminal" evidence="7">
    <location>
        <begin position="82"/>
        <end position="192"/>
    </location>
</feature>
<keyword evidence="2" id="KW-1003">Cell membrane</keyword>
<feature type="transmembrane region" description="Helical" evidence="6">
    <location>
        <begin position="236"/>
        <end position="258"/>
    </location>
</feature>
<accession>A0A4U8Q9D2</accession>
<dbReference type="GO" id="GO:0005886">
    <property type="term" value="C:plasma membrane"/>
    <property type="evidence" value="ECO:0007669"/>
    <property type="project" value="UniProtKB-SubCell"/>
</dbReference>
<reference evidence="9 10" key="1">
    <citation type="journal article" date="2019" name="Anaerobe">
        <title>Detection of Robinsoniella peoriensis in multiple bone samples of a trauma patient.</title>
        <authorList>
            <person name="Schrottner P."/>
            <person name="Hartwich K."/>
            <person name="Bunk B."/>
            <person name="Schober I."/>
            <person name="Helbig S."/>
            <person name="Rudolph W.W."/>
            <person name="Gunzer F."/>
        </authorList>
    </citation>
    <scope>NUCLEOTIDE SEQUENCE [LARGE SCALE GENOMIC DNA]</scope>
    <source>
        <strain evidence="9 10">DSM 106044</strain>
    </source>
</reference>
<dbReference type="Pfam" id="PF12704">
    <property type="entry name" value="MacB_PCD"/>
    <property type="match status" value="1"/>
</dbReference>
<evidence type="ECO:0000256" key="1">
    <source>
        <dbReference type="ARBA" id="ARBA00004651"/>
    </source>
</evidence>
<dbReference type="PANTHER" id="PTHR30287">
    <property type="entry name" value="MEMBRANE COMPONENT OF PREDICTED ABC SUPERFAMILY METABOLITE UPTAKE TRANSPORTER"/>
    <property type="match status" value="1"/>
</dbReference>
<dbReference type="InterPro" id="IPR025857">
    <property type="entry name" value="MacB_PCD"/>
</dbReference>
<name>A0A4U8Q9D2_9FIRM</name>
<evidence type="ECO:0000259" key="8">
    <source>
        <dbReference type="Pfam" id="PF12704"/>
    </source>
</evidence>
<evidence type="ECO:0000256" key="5">
    <source>
        <dbReference type="ARBA" id="ARBA00023136"/>
    </source>
</evidence>
<dbReference type="Proteomes" id="UP000306509">
    <property type="component" value="Unassembled WGS sequence"/>
</dbReference>
<feature type="transmembrane region" description="Helical" evidence="6">
    <location>
        <begin position="534"/>
        <end position="552"/>
    </location>
</feature>
<dbReference type="EMBL" id="QGQD01000047">
    <property type="protein sequence ID" value="TLD00793.1"/>
    <property type="molecule type" value="Genomic_DNA"/>
</dbReference>
<feature type="transmembrane region" description="Helical" evidence="6">
    <location>
        <begin position="117"/>
        <end position="140"/>
    </location>
</feature>
<evidence type="ECO:0000256" key="2">
    <source>
        <dbReference type="ARBA" id="ARBA00022475"/>
    </source>
</evidence>
<evidence type="ECO:0000256" key="3">
    <source>
        <dbReference type="ARBA" id="ARBA00022692"/>
    </source>
</evidence>
<feature type="domain" description="MacB-like periplasmic core" evidence="8">
    <location>
        <begin position="237"/>
        <end position="401"/>
    </location>
</feature>
<dbReference type="RefSeq" id="WP_161597331.1">
    <property type="nucleotide sequence ID" value="NZ_JBHTNY010000021.1"/>
</dbReference>
<dbReference type="STRING" id="180332.GCA_000797495_00034"/>
<sequence length="574" mass="64467">MKLLYKQLFRELLKNKIYTALLLVLTFCTSFMYFFVHFSIDGNRKILKGLASLSKEQLLYLNGLNSNTILAGNVLLAFTCMTGFVFSMFYYRFFKLENRQIGCLKALGFKDREIRSIFLIFTAAITAVGSLTGIGGGYFASDILISAGEQTYMLAGLIKALDGKSIFVGVMFPLTVFLLITFCNYFYIRRKESGLLLSGVIQKSKYTIGLRFANMIAEIFPPKNRSALRLALRKPVAVLLIIISVTSFSVMFILGYSLNLSSQKIFESLTRGHNYLYDTHFREPIPYPDTEAKREQEIQPYLTADSVIENKSVKVKQTVIGVEVGNGLFELIDMEQEPLSIPGEKEVVIGAALNDIYGFQVGDRVMLSLDNSKYEVVISGIAFNAATDSVYISKQELAKHLSQPSDYCNGIWSMKDLNLGGDVITKAQRIDKLERDSVSNKSSAVINQVMGCAVGCILLFLALYINFQDSTRDILILHLMGYKVKEIRKMLINIYGPIMRISFILTLIPGIMLVRSILRTLSLQIGDYIPFQTNGFILVGIFVLLNLVYILVQGSFHAGVKRIIRNEDFATYTT</sequence>
<dbReference type="InterPro" id="IPR003838">
    <property type="entry name" value="ABC3_permease_C"/>
</dbReference>